<dbReference type="PANTHER" id="PTHR43741:SF2">
    <property type="entry name" value="FMN-DEPENDENT NADH:QUINONE OXIDOREDUCTASE"/>
    <property type="match status" value="1"/>
</dbReference>
<dbReference type="InterPro" id="IPR023048">
    <property type="entry name" value="NADH:quinone_OxRdtase_FMN_depd"/>
</dbReference>
<dbReference type="PANTHER" id="PTHR43741">
    <property type="entry name" value="FMN-DEPENDENT NADH-AZOREDUCTASE 1"/>
    <property type="match status" value="1"/>
</dbReference>
<evidence type="ECO:0000256" key="4">
    <source>
        <dbReference type="ARBA" id="ARBA00023027"/>
    </source>
</evidence>
<dbReference type="KEGG" id="sphk:SKP52_13170"/>
<proteinExistence type="inferred from homology"/>
<dbReference type="EC" id="1.6.5.-" evidence="6"/>
<dbReference type="EC" id="1.7.1.17" evidence="6"/>
<comment type="subunit">
    <text evidence="6">Homodimer.</text>
</comment>
<organism evidence="8 9">
    <name type="scientific">Sphingopyxis fribergensis</name>
    <dbReference type="NCBI Taxonomy" id="1515612"/>
    <lineage>
        <taxon>Bacteria</taxon>
        <taxon>Pseudomonadati</taxon>
        <taxon>Pseudomonadota</taxon>
        <taxon>Alphaproteobacteria</taxon>
        <taxon>Sphingomonadales</taxon>
        <taxon>Sphingomonadaceae</taxon>
        <taxon>Sphingopyxis</taxon>
    </lineage>
</organism>
<dbReference type="HOGENOM" id="CLU_088964_0_0_5"/>
<protein>
    <recommendedName>
        <fullName evidence="6">FMN dependent NADH:quinone oxidoreductase</fullName>
        <ecNumber evidence="6">1.6.5.-</ecNumber>
    </recommendedName>
    <alternativeName>
        <fullName evidence="6">Azo-dye reductase</fullName>
    </alternativeName>
    <alternativeName>
        <fullName evidence="6">FMN-dependent NADH-azo compound oxidoreductase</fullName>
    </alternativeName>
    <alternativeName>
        <fullName evidence="6">FMN-dependent NADH-azoreductase</fullName>
        <ecNumber evidence="6">1.7.1.17</ecNumber>
    </alternativeName>
</protein>
<dbReference type="RefSeq" id="WP_039575307.1">
    <property type="nucleotide sequence ID" value="NZ_CP009122.1"/>
</dbReference>
<keyword evidence="1 6" id="KW-0285">Flavoprotein</keyword>
<comment type="caution">
    <text evidence="6">Lacks conserved residue(s) required for the propagation of feature annotation.</text>
</comment>
<dbReference type="GO" id="GO:0009055">
    <property type="term" value="F:electron transfer activity"/>
    <property type="evidence" value="ECO:0007669"/>
    <property type="project" value="UniProtKB-UniRule"/>
</dbReference>
<dbReference type="HAMAP" id="MF_01216">
    <property type="entry name" value="Azoreductase_type1"/>
    <property type="match status" value="1"/>
</dbReference>
<keyword evidence="3 6" id="KW-0560">Oxidoreductase</keyword>
<dbReference type="GO" id="GO:0010181">
    <property type="term" value="F:FMN binding"/>
    <property type="evidence" value="ECO:0007669"/>
    <property type="project" value="UniProtKB-UniRule"/>
</dbReference>
<evidence type="ECO:0000313" key="8">
    <source>
        <dbReference type="EMBL" id="AJA09522.1"/>
    </source>
</evidence>
<sequence>MSKLLVIEVSPRFEFSVSRALAARFVENWKAAHPQGEVVSRDLATMNLPFVDLPWIGGAFSPPEQHTEEHLDAISLSNELIAELQSASDIVIATPMYNFTVPAVLKAYVDQIIRPGVTVSATYEGLVTGKTATVIVVTGGDFRPGAPFAAANAVGPYLQQALGFIGITDLDIVLACRTRMVDEGEVTITEFIVEHEEMIAAAAVRSFSPVAA</sequence>
<evidence type="ECO:0000256" key="2">
    <source>
        <dbReference type="ARBA" id="ARBA00022643"/>
    </source>
</evidence>
<dbReference type="SUPFAM" id="SSF52218">
    <property type="entry name" value="Flavoproteins"/>
    <property type="match status" value="1"/>
</dbReference>
<keyword evidence="4 6" id="KW-0520">NAD</keyword>
<accession>A0A0A7PNM3</accession>
<evidence type="ECO:0000256" key="5">
    <source>
        <dbReference type="ARBA" id="ARBA00048542"/>
    </source>
</evidence>
<feature type="binding site" evidence="6">
    <location>
        <begin position="16"/>
        <end position="18"/>
    </location>
    <ligand>
        <name>FMN</name>
        <dbReference type="ChEBI" id="CHEBI:58210"/>
    </ligand>
</feature>
<dbReference type="InterPro" id="IPR003680">
    <property type="entry name" value="Flavodoxin_fold"/>
</dbReference>
<dbReference type="Proteomes" id="UP000030907">
    <property type="component" value="Chromosome"/>
</dbReference>
<dbReference type="AlphaFoldDB" id="A0A0A7PNM3"/>
<dbReference type="Pfam" id="PF02525">
    <property type="entry name" value="Flavodoxin_2"/>
    <property type="match status" value="1"/>
</dbReference>
<dbReference type="InterPro" id="IPR029039">
    <property type="entry name" value="Flavoprotein-like_sf"/>
</dbReference>
<comment type="catalytic activity">
    <reaction evidence="6">
        <text>2 a quinone + NADH + H(+) = 2 a 1,4-benzosemiquinone + NAD(+)</text>
        <dbReference type="Rhea" id="RHEA:65952"/>
        <dbReference type="ChEBI" id="CHEBI:15378"/>
        <dbReference type="ChEBI" id="CHEBI:57540"/>
        <dbReference type="ChEBI" id="CHEBI:57945"/>
        <dbReference type="ChEBI" id="CHEBI:132124"/>
        <dbReference type="ChEBI" id="CHEBI:134225"/>
    </reaction>
</comment>
<dbReference type="EMBL" id="CP009122">
    <property type="protein sequence ID" value="AJA09522.1"/>
    <property type="molecule type" value="Genomic_DNA"/>
</dbReference>
<dbReference type="InterPro" id="IPR050104">
    <property type="entry name" value="FMN-dep_NADH:Q_OxRdtase_AzoR1"/>
</dbReference>
<comment type="catalytic activity">
    <reaction evidence="5">
        <text>N,N-dimethyl-1,4-phenylenediamine + anthranilate + 2 NAD(+) = 2-(4-dimethylaminophenyl)diazenylbenzoate + 2 NADH + 2 H(+)</text>
        <dbReference type="Rhea" id="RHEA:55872"/>
        <dbReference type="ChEBI" id="CHEBI:15378"/>
        <dbReference type="ChEBI" id="CHEBI:15783"/>
        <dbReference type="ChEBI" id="CHEBI:16567"/>
        <dbReference type="ChEBI" id="CHEBI:57540"/>
        <dbReference type="ChEBI" id="CHEBI:57945"/>
        <dbReference type="ChEBI" id="CHEBI:71579"/>
        <dbReference type="EC" id="1.7.1.17"/>
    </reaction>
    <physiologicalReaction direction="right-to-left" evidence="5">
        <dbReference type="Rhea" id="RHEA:55874"/>
    </physiologicalReaction>
</comment>
<keyword evidence="9" id="KW-1185">Reference proteome</keyword>
<comment type="similarity">
    <text evidence="6">Belongs to the azoreductase type 1 family.</text>
</comment>
<gene>
    <name evidence="6" type="primary">azoR</name>
    <name evidence="8" type="ORF">SKP52_13170</name>
</gene>
<name>A0A0A7PNM3_9SPHN</name>
<comment type="cofactor">
    <cofactor evidence="6">
        <name>FMN</name>
        <dbReference type="ChEBI" id="CHEBI:58210"/>
    </cofactor>
    <text evidence="6">Binds 1 FMN per subunit.</text>
</comment>
<feature type="binding site" evidence="6">
    <location>
        <begin position="96"/>
        <end position="99"/>
    </location>
    <ligand>
        <name>FMN</name>
        <dbReference type="ChEBI" id="CHEBI:58210"/>
    </ligand>
</feature>
<reference evidence="8 9" key="1">
    <citation type="journal article" date="2015" name="Int. J. Syst. Evol. Microbiol.">
        <title>Description of Sphingopyxis fribergensis sp. nov. - a soil bacterium with the ability to degrade styrene and phenylacetic acid.</title>
        <authorList>
            <person name="Oelschlagel M."/>
            <person name="Ruckert C."/>
            <person name="Kalinowski J."/>
            <person name="Schmidt G."/>
            <person name="Schlomann M."/>
            <person name="Tischler D."/>
        </authorList>
    </citation>
    <scope>NUCLEOTIDE SEQUENCE [LARGE SCALE GENOMIC DNA]</scope>
    <source>
        <strain evidence="8 9">Kp5.2</strain>
    </source>
</reference>
<dbReference type="GO" id="GO:0016655">
    <property type="term" value="F:oxidoreductase activity, acting on NAD(P)H, quinone or similar compound as acceptor"/>
    <property type="evidence" value="ECO:0007669"/>
    <property type="project" value="InterPro"/>
</dbReference>
<comment type="function">
    <text evidence="6">Quinone reductase that provides resistance to thiol-specific stress caused by electrophilic quinones.</text>
</comment>
<keyword evidence="2 6" id="KW-0288">FMN</keyword>
<comment type="function">
    <text evidence="6">Also exhibits azoreductase activity. Catalyzes the reductive cleavage of the azo bond in aromatic azo compounds to the corresponding amines.</text>
</comment>
<evidence type="ECO:0000256" key="6">
    <source>
        <dbReference type="HAMAP-Rule" id="MF_01216"/>
    </source>
</evidence>
<feature type="binding site" evidence="6">
    <location>
        <position position="10"/>
    </location>
    <ligand>
        <name>FMN</name>
        <dbReference type="ChEBI" id="CHEBI:58210"/>
    </ligand>
</feature>
<evidence type="ECO:0000259" key="7">
    <source>
        <dbReference type="Pfam" id="PF02525"/>
    </source>
</evidence>
<dbReference type="Gene3D" id="3.40.50.360">
    <property type="match status" value="1"/>
</dbReference>
<evidence type="ECO:0000313" key="9">
    <source>
        <dbReference type="Proteomes" id="UP000030907"/>
    </source>
</evidence>
<dbReference type="GO" id="GO:0016652">
    <property type="term" value="F:oxidoreductase activity, acting on NAD(P)H as acceptor"/>
    <property type="evidence" value="ECO:0007669"/>
    <property type="project" value="UniProtKB-UniRule"/>
</dbReference>
<evidence type="ECO:0000256" key="1">
    <source>
        <dbReference type="ARBA" id="ARBA00022630"/>
    </source>
</evidence>
<evidence type="ECO:0000256" key="3">
    <source>
        <dbReference type="ARBA" id="ARBA00023002"/>
    </source>
</evidence>
<dbReference type="OrthoDB" id="9787136at2"/>
<feature type="domain" description="Flavodoxin-like fold" evidence="7">
    <location>
        <begin position="2"/>
        <end position="188"/>
    </location>
</feature>